<evidence type="ECO:0000313" key="1">
    <source>
        <dbReference type="Proteomes" id="UP000887540"/>
    </source>
</evidence>
<dbReference type="AlphaFoldDB" id="A0A914CFG4"/>
<sequence>MICRPLKQPSYHYVAVKQFEIEKIWFSELKENISSFAKAVGPQNIVENIGVYYTTYPNQPQERIMALICTPVMDCSLVQVYDC</sequence>
<evidence type="ECO:0000313" key="2">
    <source>
        <dbReference type="WBParaSite" id="ACRNAN_scaffold10316.g18585.t1"/>
    </source>
</evidence>
<organism evidence="1 2">
    <name type="scientific">Acrobeloides nanus</name>
    <dbReference type="NCBI Taxonomy" id="290746"/>
    <lineage>
        <taxon>Eukaryota</taxon>
        <taxon>Metazoa</taxon>
        <taxon>Ecdysozoa</taxon>
        <taxon>Nematoda</taxon>
        <taxon>Chromadorea</taxon>
        <taxon>Rhabditida</taxon>
        <taxon>Tylenchina</taxon>
        <taxon>Cephalobomorpha</taxon>
        <taxon>Cephaloboidea</taxon>
        <taxon>Cephalobidae</taxon>
        <taxon>Acrobeloides</taxon>
    </lineage>
</organism>
<dbReference type="WBParaSite" id="ACRNAN_scaffold10316.g18585.t1">
    <property type="protein sequence ID" value="ACRNAN_scaffold10316.g18585.t1"/>
    <property type="gene ID" value="ACRNAN_scaffold10316.g18585"/>
</dbReference>
<dbReference type="Proteomes" id="UP000887540">
    <property type="component" value="Unplaced"/>
</dbReference>
<reference evidence="2" key="1">
    <citation type="submission" date="2022-11" db="UniProtKB">
        <authorList>
            <consortium name="WormBaseParasite"/>
        </authorList>
    </citation>
    <scope>IDENTIFICATION</scope>
</reference>
<name>A0A914CFG4_9BILA</name>
<proteinExistence type="predicted"/>
<accession>A0A914CFG4</accession>
<protein>
    <submittedName>
        <fullName evidence="2">Uncharacterized protein</fullName>
    </submittedName>
</protein>
<keyword evidence="1" id="KW-1185">Reference proteome</keyword>